<proteinExistence type="predicted"/>
<name>A0ABP3I3Z2_9ACTN</name>
<dbReference type="Proteomes" id="UP001500879">
    <property type="component" value="Unassembled WGS sequence"/>
</dbReference>
<feature type="signal peptide" evidence="2">
    <location>
        <begin position="1"/>
        <end position="41"/>
    </location>
</feature>
<protein>
    <submittedName>
        <fullName evidence="3">Uncharacterized protein</fullName>
    </submittedName>
</protein>
<feature type="region of interest" description="Disordered" evidence="1">
    <location>
        <begin position="54"/>
        <end position="75"/>
    </location>
</feature>
<gene>
    <name evidence="3" type="ORF">GCM10010357_07600</name>
</gene>
<evidence type="ECO:0000313" key="3">
    <source>
        <dbReference type="EMBL" id="GAA0389376.1"/>
    </source>
</evidence>
<keyword evidence="2" id="KW-0732">Signal</keyword>
<evidence type="ECO:0000256" key="2">
    <source>
        <dbReference type="SAM" id="SignalP"/>
    </source>
</evidence>
<dbReference type="EMBL" id="BAAABX010000007">
    <property type="protein sequence ID" value="GAA0389376.1"/>
    <property type="molecule type" value="Genomic_DNA"/>
</dbReference>
<accession>A0ABP3I3Z2</accession>
<organism evidence="3 4">
    <name type="scientific">Streptomyces luteireticuli</name>
    <dbReference type="NCBI Taxonomy" id="173858"/>
    <lineage>
        <taxon>Bacteria</taxon>
        <taxon>Bacillati</taxon>
        <taxon>Actinomycetota</taxon>
        <taxon>Actinomycetes</taxon>
        <taxon>Kitasatosporales</taxon>
        <taxon>Streptomycetaceae</taxon>
        <taxon>Streptomyces</taxon>
    </lineage>
</organism>
<feature type="chain" id="PRO_5046264603" evidence="2">
    <location>
        <begin position="42"/>
        <end position="204"/>
    </location>
</feature>
<reference evidence="4" key="1">
    <citation type="journal article" date="2019" name="Int. J. Syst. Evol. Microbiol.">
        <title>The Global Catalogue of Microorganisms (GCM) 10K type strain sequencing project: providing services to taxonomists for standard genome sequencing and annotation.</title>
        <authorList>
            <consortium name="The Broad Institute Genomics Platform"/>
            <consortium name="The Broad Institute Genome Sequencing Center for Infectious Disease"/>
            <person name="Wu L."/>
            <person name="Ma J."/>
        </authorList>
    </citation>
    <scope>NUCLEOTIDE SEQUENCE [LARGE SCALE GENOMIC DNA]</scope>
    <source>
        <strain evidence="4">JCM 4788</strain>
    </source>
</reference>
<evidence type="ECO:0000256" key="1">
    <source>
        <dbReference type="SAM" id="MobiDB-lite"/>
    </source>
</evidence>
<evidence type="ECO:0000313" key="4">
    <source>
        <dbReference type="Proteomes" id="UP001500879"/>
    </source>
</evidence>
<comment type="caution">
    <text evidence="3">The sequence shown here is derived from an EMBL/GenBank/DDBJ whole genome shotgun (WGS) entry which is preliminary data.</text>
</comment>
<sequence length="204" mass="21835">MHAEFIKITGRTLMHISRSRVAVAAACGAALVFGSVSGAQAAAPGQAPARGVLAAEGQGGGSGAPSAADLRRATARPSAAAAMTIPKCQGTWNQTIANVTVKESLKGGIPWQVALTKKLNAPMGTVNFRTQIFADGHEVAGNGTQKRQWNYNFHGTVPRTFVRADNKKKFTLPEGRVVSFFWTWQSVAKPNYEGYRYVICQFQP</sequence>
<keyword evidence="4" id="KW-1185">Reference proteome</keyword>